<sequence length="73" mass="8226">MKRRTHIACGMVAGILMLTLWIAALAYMGSLGWPETSPDFILSFYDFFAVLIGTLLIGVAFLLFIWLVEEKIE</sequence>
<evidence type="ECO:0000313" key="2">
    <source>
        <dbReference type="EMBL" id="GAG29311.1"/>
    </source>
</evidence>
<keyword evidence="1" id="KW-1133">Transmembrane helix</keyword>
<feature type="transmembrane region" description="Helical" evidence="1">
    <location>
        <begin position="7"/>
        <end position="27"/>
    </location>
</feature>
<accession>X0XX01</accession>
<proteinExistence type="predicted"/>
<keyword evidence="1" id="KW-0472">Membrane</keyword>
<organism evidence="2">
    <name type="scientific">marine sediment metagenome</name>
    <dbReference type="NCBI Taxonomy" id="412755"/>
    <lineage>
        <taxon>unclassified sequences</taxon>
        <taxon>metagenomes</taxon>
        <taxon>ecological metagenomes</taxon>
    </lineage>
</organism>
<dbReference type="AlphaFoldDB" id="X0XX01"/>
<gene>
    <name evidence="2" type="ORF">S01H1_68021</name>
</gene>
<name>X0XX01_9ZZZZ</name>
<dbReference type="EMBL" id="BARS01045084">
    <property type="protein sequence ID" value="GAG29311.1"/>
    <property type="molecule type" value="Genomic_DNA"/>
</dbReference>
<feature type="transmembrane region" description="Helical" evidence="1">
    <location>
        <begin position="47"/>
        <end position="68"/>
    </location>
</feature>
<reference evidence="2" key="1">
    <citation type="journal article" date="2014" name="Front. Microbiol.">
        <title>High frequency of phylogenetically diverse reductive dehalogenase-homologous genes in deep subseafloor sedimentary metagenomes.</title>
        <authorList>
            <person name="Kawai M."/>
            <person name="Futagami T."/>
            <person name="Toyoda A."/>
            <person name="Takaki Y."/>
            <person name="Nishi S."/>
            <person name="Hori S."/>
            <person name="Arai W."/>
            <person name="Tsubouchi T."/>
            <person name="Morono Y."/>
            <person name="Uchiyama I."/>
            <person name="Ito T."/>
            <person name="Fujiyama A."/>
            <person name="Inagaki F."/>
            <person name="Takami H."/>
        </authorList>
    </citation>
    <scope>NUCLEOTIDE SEQUENCE</scope>
    <source>
        <strain evidence="2">Expedition CK06-06</strain>
    </source>
</reference>
<evidence type="ECO:0000256" key="1">
    <source>
        <dbReference type="SAM" id="Phobius"/>
    </source>
</evidence>
<comment type="caution">
    <text evidence="2">The sequence shown here is derived from an EMBL/GenBank/DDBJ whole genome shotgun (WGS) entry which is preliminary data.</text>
</comment>
<keyword evidence="1" id="KW-0812">Transmembrane</keyword>
<protein>
    <submittedName>
        <fullName evidence="2">Uncharacterized protein</fullName>
    </submittedName>
</protein>